<reference evidence="5" key="1">
    <citation type="submission" date="2012-02" db="EMBL/GenBank/DDBJ databases">
        <title>The complete genome of Solitalea canadensis DSM 3403.</title>
        <authorList>
            <consortium name="US DOE Joint Genome Institute (JGI-PGF)"/>
            <person name="Lucas S."/>
            <person name="Copeland A."/>
            <person name="Lapidus A."/>
            <person name="Glavina del Rio T."/>
            <person name="Dalin E."/>
            <person name="Tice H."/>
            <person name="Bruce D."/>
            <person name="Goodwin L."/>
            <person name="Pitluck S."/>
            <person name="Peters L."/>
            <person name="Ovchinnikova G."/>
            <person name="Lu M."/>
            <person name="Kyrpides N."/>
            <person name="Mavromatis K."/>
            <person name="Ivanova N."/>
            <person name="Brettin T."/>
            <person name="Detter J.C."/>
            <person name="Han C."/>
            <person name="Larimer F."/>
            <person name="Land M."/>
            <person name="Hauser L."/>
            <person name="Markowitz V."/>
            <person name="Cheng J.-F."/>
            <person name="Hugenholtz P."/>
            <person name="Woyke T."/>
            <person name="Wu D."/>
            <person name="Spring S."/>
            <person name="Schroeder M."/>
            <person name="Kopitz M."/>
            <person name="Brambilla E."/>
            <person name="Klenk H.-P."/>
            <person name="Eisen J.A."/>
        </authorList>
    </citation>
    <scope>NUCLEOTIDE SEQUENCE</scope>
    <source>
        <strain evidence="5">DSM 3403</strain>
    </source>
</reference>
<keyword evidence="3" id="KW-0808">Transferase</keyword>
<dbReference type="KEGG" id="scn:Solca_4452"/>
<dbReference type="PANTHER" id="PTHR44942:SF4">
    <property type="entry name" value="METHYLTRANSFERASE TYPE 11 DOMAIN-CONTAINING PROTEIN"/>
    <property type="match status" value="1"/>
</dbReference>
<name>H8KNA9_SOLCM</name>
<sequence>MKDNFSKQSDLYAQFRPTYPPELYDFLLPLVPDVNTAWDCGTGNGQVAAELAGYFEKVYATDISISQLNNAVQKTNIFYSIAPAEHTSFTAQSFDLITVAQAIHWFDFNEFYKEVRRTLKPNGIIAVIGYGLLEINPKLDELINYFYTDIVGKYWDKERKYIDDNYQTIPFPFNEIPAPKLSVSYKWNVDQLIGYLNTWSAVQHYKDKNNENPVGLIIDELINRCGSDIFEVKFPTLLRVGKV</sequence>
<dbReference type="OrthoDB" id="9797252at2"/>
<keyword evidence="5" id="KW-0830">Ubiquinone</keyword>
<dbReference type="InterPro" id="IPR029063">
    <property type="entry name" value="SAM-dependent_MTases_sf"/>
</dbReference>
<evidence type="ECO:0000256" key="3">
    <source>
        <dbReference type="ARBA" id="ARBA00022679"/>
    </source>
</evidence>
<dbReference type="EMBL" id="CP003349">
    <property type="protein sequence ID" value="AFD09442.1"/>
    <property type="molecule type" value="Genomic_DNA"/>
</dbReference>
<feature type="domain" description="Methyltransferase type 11" evidence="4">
    <location>
        <begin position="39"/>
        <end position="126"/>
    </location>
</feature>
<accession>H8KNA9</accession>
<dbReference type="Pfam" id="PF08241">
    <property type="entry name" value="Methyltransf_11"/>
    <property type="match status" value="1"/>
</dbReference>
<dbReference type="AlphaFoldDB" id="H8KNA9"/>
<dbReference type="STRING" id="929556.Solca_4452"/>
<evidence type="ECO:0000256" key="2">
    <source>
        <dbReference type="ARBA" id="ARBA00022603"/>
    </source>
</evidence>
<dbReference type="InterPro" id="IPR051052">
    <property type="entry name" value="Diverse_substrate_MTase"/>
</dbReference>
<dbReference type="eggNOG" id="COG2226">
    <property type="taxonomic scope" value="Bacteria"/>
</dbReference>
<evidence type="ECO:0000313" key="6">
    <source>
        <dbReference type="Proteomes" id="UP000007590"/>
    </source>
</evidence>
<dbReference type="PANTHER" id="PTHR44942">
    <property type="entry name" value="METHYLTRANSF_11 DOMAIN-CONTAINING PROTEIN"/>
    <property type="match status" value="1"/>
</dbReference>
<dbReference type="Proteomes" id="UP000007590">
    <property type="component" value="Chromosome"/>
</dbReference>
<organism evidence="5 6">
    <name type="scientific">Solitalea canadensis (strain ATCC 29591 / DSM 3403 / JCM 21819 / LMG 8368 / NBRC 15130 / NCIMB 12057 / USAM 9D)</name>
    <name type="common">Flexibacter canadensis</name>
    <dbReference type="NCBI Taxonomy" id="929556"/>
    <lineage>
        <taxon>Bacteria</taxon>
        <taxon>Pseudomonadati</taxon>
        <taxon>Bacteroidota</taxon>
        <taxon>Sphingobacteriia</taxon>
        <taxon>Sphingobacteriales</taxon>
        <taxon>Sphingobacteriaceae</taxon>
        <taxon>Solitalea</taxon>
    </lineage>
</organism>
<keyword evidence="6" id="KW-1185">Reference proteome</keyword>
<dbReference type="CDD" id="cd02440">
    <property type="entry name" value="AdoMet_MTases"/>
    <property type="match status" value="1"/>
</dbReference>
<dbReference type="Gene3D" id="3.40.50.150">
    <property type="entry name" value="Vaccinia Virus protein VP39"/>
    <property type="match status" value="1"/>
</dbReference>
<dbReference type="InterPro" id="IPR013216">
    <property type="entry name" value="Methyltransf_11"/>
</dbReference>
<evidence type="ECO:0000259" key="4">
    <source>
        <dbReference type="Pfam" id="PF08241"/>
    </source>
</evidence>
<proteinExistence type="inferred from homology"/>
<evidence type="ECO:0000256" key="1">
    <source>
        <dbReference type="ARBA" id="ARBA00008361"/>
    </source>
</evidence>
<dbReference type="SUPFAM" id="SSF53335">
    <property type="entry name" value="S-adenosyl-L-methionine-dependent methyltransferases"/>
    <property type="match status" value="1"/>
</dbReference>
<comment type="similarity">
    <text evidence="1">Belongs to the methyltransferase superfamily.</text>
</comment>
<dbReference type="RefSeq" id="WP_014682664.1">
    <property type="nucleotide sequence ID" value="NC_017770.1"/>
</dbReference>
<dbReference type="GO" id="GO:0008757">
    <property type="term" value="F:S-adenosylmethionine-dependent methyltransferase activity"/>
    <property type="evidence" value="ECO:0007669"/>
    <property type="project" value="InterPro"/>
</dbReference>
<keyword evidence="2 5" id="KW-0489">Methyltransferase</keyword>
<dbReference type="GO" id="GO:0032259">
    <property type="term" value="P:methylation"/>
    <property type="evidence" value="ECO:0007669"/>
    <property type="project" value="UniProtKB-KW"/>
</dbReference>
<protein>
    <submittedName>
        <fullName evidence="5">Methylase involved in ubiquinone/menaquinone biosynthesis</fullName>
    </submittedName>
</protein>
<dbReference type="HOGENOM" id="CLU_049344_5_1_10"/>
<gene>
    <name evidence="5" type="ordered locus">Solca_4452</name>
</gene>
<evidence type="ECO:0000313" key="5">
    <source>
        <dbReference type="EMBL" id="AFD09442.1"/>
    </source>
</evidence>